<dbReference type="Proteomes" id="UP001430193">
    <property type="component" value="Unassembled WGS sequence"/>
</dbReference>
<comment type="caution">
    <text evidence="3">The sequence shown here is derived from an EMBL/GenBank/DDBJ whole genome shotgun (WGS) entry which is preliminary data.</text>
</comment>
<accession>A0ABS2KD17</accession>
<evidence type="ECO:0000256" key="1">
    <source>
        <dbReference type="SAM" id="MobiDB-lite"/>
    </source>
</evidence>
<proteinExistence type="predicted"/>
<evidence type="ECO:0000313" key="3">
    <source>
        <dbReference type="EMBL" id="MBM7128667.1"/>
    </source>
</evidence>
<feature type="region of interest" description="Disordered" evidence="1">
    <location>
        <begin position="1"/>
        <end position="29"/>
    </location>
</feature>
<name>A0ABS2KD17_9GAMM</name>
<protein>
    <recommendedName>
        <fullName evidence="2">3D domain-containing protein</fullName>
    </recommendedName>
</protein>
<gene>
    <name evidence="3" type="ORF">ISS99_03945</name>
</gene>
<keyword evidence="4" id="KW-1185">Reference proteome</keyword>
<sequence>MGQTGGCHADAAAGSRPSKAFSNEPGGIGQSRIAWCEKEEAKSRLKRCSDLLEVAKNARPFVDNGLQSIPPLKVKGRRLLNSHRTLCSNYGSEVVQDRGGVIKRHHIDVWFSSDKQAKNWGKRDEDVTVCTQISVA</sequence>
<reference evidence="3" key="1">
    <citation type="submission" date="2020-10" db="EMBL/GenBank/DDBJ databases">
        <title>Phylogeny of dyella-like bacteria.</title>
        <authorList>
            <person name="Fu J."/>
        </authorList>
    </citation>
    <scope>NUCLEOTIDE SEQUENCE</scope>
    <source>
        <strain evidence="3">DHON07</strain>
    </source>
</reference>
<dbReference type="InterPro" id="IPR010611">
    <property type="entry name" value="3D_dom"/>
</dbReference>
<evidence type="ECO:0000259" key="2">
    <source>
        <dbReference type="Pfam" id="PF06725"/>
    </source>
</evidence>
<dbReference type="Pfam" id="PF06725">
    <property type="entry name" value="3D"/>
    <property type="match status" value="1"/>
</dbReference>
<dbReference type="EMBL" id="JADIKF010000035">
    <property type="protein sequence ID" value="MBM7128667.1"/>
    <property type="molecule type" value="Genomic_DNA"/>
</dbReference>
<feature type="domain" description="3D" evidence="2">
    <location>
        <begin position="88"/>
        <end position="129"/>
    </location>
</feature>
<organism evidence="3 4">
    <name type="scientific">Dyella mobilis</name>
    <dbReference type="NCBI Taxonomy" id="1849582"/>
    <lineage>
        <taxon>Bacteria</taxon>
        <taxon>Pseudomonadati</taxon>
        <taxon>Pseudomonadota</taxon>
        <taxon>Gammaproteobacteria</taxon>
        <taxon>Lysobacterales</taxon>
        <taxon>Rhodanobacteraceae</taxon>
        <taxon>Dyella</taxon>
    </lineage>
</organism>
<evidence type="ECO:0000313" key="4">
    <source>
        <dbReference type="Proteomes" id="UP001430193"/>
    </source>
</evidence>
<dbReference type="RefSeq" id="WP_204630289.1">
    <property type="nucleotide sequence ID" value="NZ_BSOC01000006.1"/>
</dbReference>